<proteinExistence type="predicted"/>
<dbReference type="AlphaFoldDB" id="A0A512DDT9"/>
<dbReference type="Proteomes" id="UP000321181">
    <property type="component" value="Unassembled WGS sequence"/>
</dbReference>
<evidence type="ECO:0000313" key="2">
    <source>
        <dbReference type="Proteomes" id="UP000321181"/>
    </source>
</evidence>
<protein>
    <submittedName>
        <fullName evidence="1">Uncharacterized protein</fullName>
    </submittedName>
</protein>
<name>A0A512DDT9_9CELL</name>
<keyword evidence="2" id="KW-1185">Reference proteome</keyword>
<reference evidence="1 2" key="1">
    <citation type="submission" date="2019-07" db="EMBL/GenBank/DDBJ databases">
        <title>Whole genome shotgun sequence of Cellulomonas aerilata NBRC 106308.</title>
        <authorList>
            <person name="Hosoyama A."/>
            <person name="Uohara A."/>
            <person name="Ohji S."/>
            <person name="Ichikawa N."/>
        </authorList>
    </citation>
    <scope>NUCLEOTIDE SEQUENCE [LARGE SCALE GENOMIC DNA]</scope>
    <source>
        <strain evidence="1 2">NBRC 106308</strain>
    </source>
</reference>
<dbReference type="Gene3D" id="3.40.50.11350">
    <property type="match status" value="1"/>
</dbReference>
<organism evidence="1 2">
    <name type="scientific">Cellulomonas aerilata</name>
    <dbReference type="NCBI Taxonomy" id="515326"/>
    <lineage>
        <taxon>Bacteria</taxon>
        <taxon>Bacillati</taxon>
        <taxon>Actinomycetota</taxon>
        <taxon>Actinomycetes</taxon>
        <taxon>Micrococcales</taxon>
        <taxon>Cellulomonadaceae</taxon>
        <taxon>Cellulomonas</taxon>
    </lineage>
</organism>
<dbReference type="RefSeq" id="WP_146904556.1">
    <property type="nucleotide sequence ID" value="NZ_BAAARM010000004.1"/>
</dbReference>
<accession>A0A512DDT9</accession>
<comment type="caution">
    <text evidence="1">The sequence shown here is derived from an EMBL/GenBank/DDBJ whole genome shotgun (WGS) entry which is preliminary data.</text>
</comment>
<evidence type="ECO:0000313" key="1">
    <source>
        <dbReference type="EMBL" id="GEO34632.1"/>
    </source>
</evidence>
<gene>
    <name evidence="1" type="ORF">CAE01nite_23570</name>
</gene>
<dbReference type="EMBL" id="BJYY01000014">
    <property type="protein sequence ID" value="GEO34632.1"/>
    <property type="molecule type" value="Genomic_DNA"/>
</dbReference>
<dbReference type="OrthoDB" id="5057754at2"/>
<sequence length="287" mass="32148">MTPSPVPRSLIAYNGYDSGLGNRVRVVLGAKSLAELEGRRFAYVWPTGKLFGPRFSDLWHYRGLTVPRAVSRALAYRYPYVDESLTWLDDRKRTETLWQIRTGSPLRLPPEARPWQDELRALTPVPEVAGAVTRFYDENLRGEPYIGVMIRAHAVSHARTREASPVEWYLRRMAEIVERDPGTRFFLSCDVPEVQRRVMDAFPTCVAQQGKGGYNSVAGVRSALVDLYLLACSGYILGPYFSSFVHLAEHLAGDRLTFETSVVESPGTIDAAAAGLAADPLRPFERL</sequence>